<feature type="region of interest" description="Disordered" evidence="1">
    <location>
        <begin position="56"/>
        <end position="85"/>
    </location>
</feature>
<dbReference type="EMBL" id="JACSDY010000004">
    <property type="protein sequence ID" value="KAF7429933.1"/>
    <property type="molecule type" value="Genomic_DNA"/>
</dbReference>
<gene>
    <name evidence="2" type="ORF">H0235_006331</name>
</gene>
<evidence type="ECO:0000313" key="3">
    <source>
        <dbReference type="Proteomes" id="UP000600918"/>
    </source>
</evidence>
<sequence>MAVLEDDAWLSLSITHKSALRQPPSFSSIVKETSQGNLYIAREPLQAEFMSLVPAYNTSKEPRNSSARNSPPDYKAPPSSQPPSTIIPLSLLRVLIGRPTV</sequence>
<proteinExistence type="predicted"/>
<name>A0A834P6L2_VESPE</name>
<accession>A0A834P6L2</accession>
<comment type="caution">
    <text evidence="2">The sequence shown here is derived from an EMBL/GenBank/DDBJ whole genome shotgun (WGS) entry which is preliminary data.</text>
</comment>
<evidence type="ECO:0000313" key="2">
    <source>
        <dbReference type="EMBL" id="KAF7429933.1"/>
    </source>
</evidence>
<feature type="compositionally biased region" description="Polar residues" evidence="1">
    <location>
        <begin position="56"/>
        <end position="69"/>
    </location>
</feature>
<reference evidence="2" key="1">
    <citation type="journal article" date="2020" name="G3 (Bethesda)">
        <title>High-Quality Assemblies for Three Invasive Social Wasps from the &lt;i&gt;Vespula&lt;/i&gt; Genus.</title>
        <authorList>
            <person name="Harrop T.W.R."/>
            <person name="Guhlin J."/>
            <person name="McLaughlin G.M."/>
            <person name="Permina E."/>
            <person name="Stockwell P."/>
            <person name="Gilligan J."/>
            <person name="Le Lec M.F."/>
            <person name="Gruber M.A.M."/>
            <person name="Quinn O."/>
            <person name="Lovegrove M."/>
            <person name="Duncan E.J."/>
            <person name="Remnant E.J."/>
            <person name="Van Eeckhoven J."/>
            <person name="Graham B."/>
            <person name="Knapp R.A."/>
            <person name="Langford K.W."/>
            <person name="Kronenberg Z."/>
            <person name="Press M.O."/>
            <person name="Eacker S.M."/>
            <person name="Wilson-Rankin E.E."/>
            <person name="Purcell J."/>
            <person name="Lester P.J."/>
            <person name="Dearden P.K."/>
        </authorList>
    </citation>
    <scope>NUCLEOTIDE SEQUENCE</scope>
    <source>
        <strain evidence="2">Volc-1</strain>
    </source>
</reference>
<organism evidence="2 3">
    <name type="scientific">Vespula pensylvanica</name>
    <name type="common">Western yellow jacket</name>
    <name type="synonym">Wasp</name>
    <dbReference type="NCBI Taxonomy" id="30213"/>
    <lineage>
        <taxon>Eukaryota</taxon>
        <taxon>Metazoa</taxon>
        <taxon>Ecdysozoa</taxon>
        <taxon>Arthropoda</taxon>
        <taxon>Hexapoda</taxon>
        <taxon>Insecta</taxon>
        <taxon>Pterygota</taxon>
        <taxon>Neoptera</taxon>
        <taxon>Endopterygota</taxon>
        <taxon>Hymenoptera</taxon>
        <taxon>Apocrita</taxon>
        <taxon>Aculeata</taxon>
        <taxon>Vespoidea</taxon>
        <taxon>Vespidae</taxon>
        <taxon>Vespinae</taxon>
        <taxon>Vespula</taxon>
    </lineage>
</organism>
<keyword evidence="3" id="KW-1185">Reference proteome</keyword>
<dbReference type="Proteomes" id="UP000600918">
    <property type="component" value="Unassembled WGS sequence"/>
</dbReference>
<protein>
    <submittedName>
        <fullName evidence="2">Uncharacterized protein</fullName>
    </submittedName>
</protein>
<evidence type="ECO:0000256" key="1">
    <source>
        <dbReference type="SAM" id="MobiDB-lite"/>
    </source>
</evidence>
<dbReference type="AlphaFoldDB" id="A0A834P6L2"/>